<reference evidence="2 3" key="1">
    <citation type="submission" date="2012-08" db="EMBL/GenBank/DDBJ databases">
        <title>Whole genome shotgun sequence of Kineosphaera limosa NBRC 100340.</title>
        <authorList>
            <person name="Yoshida I."/>
            <person name="Isaki S."/>
            <person name="Hosoyama A."/>
            <person name="Tsuchikane K."/>
            <person name="Katsumata H."/>
            <person name="Ando Y."/>
            <person name="Ohji S."/>
            <person name="Hamada M."/>
            <person name="Tamura T."/>
            <person name="Yamazoe A."/>
            <person name="Yamazaki S."/>
            <person name="Fujita N."/>
        </authorList>
    </citation>
    <scope>NUCLEOTIDE SEQUENCE [LARGE SCALE GENOMIC DNA]</scope>
    <source>
        <strain evidence="2 3">NBRC 100340</strain>
    </source>
</reference>
<dbReference type="InterPro" id="IPR000014">
    <property type="entry name" value="PAS"/>
</dbReference>
<protein>
    <submittedName>
        <fullName evidence="2">Putative signaling protein</fullName>
    </submittedName>
</protein>
<name>K6WG64_9MICO</name>
<dbReference type="AlphaFoldDB" id="K6WG64"/>
<dbReference type="EMBL" id="BAHD01000119">
    <property type="protein sequence ID" value="GAB98265.1"/>
    <property type="molecule type" value="Genomic_DNA"/>
</dbReference>
<gene>
    <name evidence="2" type="ORF">KILIM_119_00070</name>
</gene>
<dbReference type="Pfam" id="PF08447">
    <property type="entry name" value="PAS_3"/>
    <property type="match status" value="1"/>
</dbReference>
<organism evidence="2 3">
    <name type="scientific">Kineosphaera limosa NBRC 100340</name>
    <dbReference type="NCBI Taxonomy" id="1184609"/>
    <lineage>
        <taxon>Bacteria</taxon>
        <taxon>Bacillati</taxon>
        <taxon>Actinomycetota</taxon>
        <taxon>Actinomycetes</taxon>
        <taxon>Micrococcales</taxon>
        <taxon>Dermatophilaceae</taxon>
        <taxon>Kineosphaera</taxon>
    </lineage>
</organism>
<keyword evidence="3" id="KW-1185">Reference proteome</keyword>
<accession>K6WG64</accession>
<dbReference type="CDD" id="cd00130">
    <property type="entry name" value="PAS"/>
    <property type="match status" value="1"/>
</dbReference>
<dbReference type="STRING" id="1184609.KILIM_119_00070"/>
<feature type="domain" description="PAS fold-3" evidence="1">
    <location>
        <begin position="59"/>
        <end position="130"/>
    </location>
</feature>
<comment type="caution">
    <text evidence="2">The sequence shown here is derived from an EMBL/GenBank/DDBJ whole genome shotgun (WGS) entry which is preliminary data.</text>
</comment>
<proteinExistence type="predicted"/>
<dbReference type="eggNOG" id="COG0840">
    <property type="taxonomic scope" value="Bacteria"/>
</dbReference>
<sequence length="484" mass="52301">MEGPGLARAALQVGVCAARGKECAMKAHDAVTPTDIEHAVGVDDYLFSTTDRQGVIEEANSVFVRLSRYPHEQLLGAPHNIVRHPEMPGGAFKLVWEQLEAGRPACAYVRNMAADGGTYWVFATLLPVGDKYLSVRMKPLVSELLEGAAKLYQQVRPVELGAREHDGASRDEAAAQGLQRLAAGLAPLGITSADDLALLCLPAEVSAHEQQGHGLPWRPEATGPLAELLTVMHAVDERTGDLVAQLAEYDALVSALEASSADAGPATDRLNRLILAARAGAEVGEVPELLPEFTARMSGHAGAAAQQLAVLRDTLRELARDVRWLRMRIALLRLHNRMVGTFCAELIDDTSTLDAVASLRILCQALREGAAELDTSMAAVRVAMTRVPELVQSAVRDADRTLRLATKWRAEAATASEHVTTMLEPHLSLLLSQSANGFDELRRFYETAARCSLLPDTYDAHALREQIERMQGVLASMSQPEPVG</sequence>
<dbReference type="SUPFAM" id="SSF55785">
    <property type="entry name" value="PYP-like sensor domain (PAS domain)"/>
    <property type="match status" value="1"/>
</dbReference>
<evidence type="ECO:0000313" key="2">
    <source>
        <dbReference type="EMBL" id="GAB98265.1"/>
    </source>
</evidence>
<dbReference type="Gene3D" id="3.30.450.20">
    <property type="entry name" value="PAS domain"/>
    <property type="match status" value="1"/>
</dbReference>
<evidence type="ECO:0000259" key="1">
    <source>
        <dbReference type="Pfam" id="PF08447"/>
    </source>
</evidence>
<dbReference type="InterPro" id="IPR035965">
    <property type="entry name" value="PAS-like_dom_sf"/>
</dbReference>
<evidence type="ECO:0000313" key="3">
    <source>
        <dbReference type="Proteomes" id="UP000008366"/>
    </source>
</evidence>
<dbReference type="InterPro" id="IPR013655">
    <property type="entry name" value="PAS_fold_3"/>
</dbReference>
<dbReference type="Proteomes" id="UP000008366">
    <property type="component" value="Unassembled WGS sequence"/>
</dbReference>